<dbReference type="GO" id="GO:0061603">
    <property type="term" value="F:molybdenum cofactor guanylyltransferase activity"/>
    <property type="evidence" value="ECO:0007669"/>
    <property type="project" value="UniProtKB-EC"/>
</dbReference>
<evidence type="ECO:0000256" key="1">
    <source>
        <dbReference type="ARBA" id="ARBA00022490"/>
    </source>
</evidence>
<protein>
    <recommendedName>
        <fullName evidence="8">Probable molybdenum cofactor guanylyltransferase</fullName>
        <shortName evidence="8">MoCo guanylyltransferase</shortName>
        <ecNumber evidence="8">2.7.7.77</ecNumber>
    </recommendedName>
    <alternativeName>
        <fullName evidence="8">GTP:molybdopterin guanylyltransferase</fullName>
    </alternativeName>
    <alternativeName>
        <fullName evidence="8">Mo-MPT guanylyltransferase</fullName>
    </alternativeName>
    <alternativeName>
        <fullName evidence="8">Molybdopterin guanylyltransferase</fullName>
    </alternativeName>
    <alternativeName>
        <fullName evidence="8">Molybdopterin-guanine dinucleotide synthase</fullName>
        <shortName evidence="8">MGD synthase</shortName>
    </alternativeName>
</protein>
<dbReference type="Gene3D" id="3.90.550.10">
    <property type="entry name" value="Spore Coat Polysaccharide Biosynthesis Protein SpsA, Chain A"/>
    <property type="match status" value="1"/>
</dbReference>
<comment type="catalytic activity">
    <reaction evidence="8">
        <text>Mo-molybdopterin + GTP + H(+) = Mo-molybdopterin guanine dinucleotide + diphosphate</text>
        <dbReference type="Rhea" id="RHEA:34243"/>
        <dbReference type="ChEBI" id="CHEBI:15378"/>
        <dbReference type="ChEBI" id="CHEBI:33019"/>
        <dbReference type="ChEBI" id="CHEBI:37565"/>
        <dbReference type="ChEBI" id="CHEBI:71302"/>
        <dbReference type="ChEBI" id="CHEBI:71310"/>
        <dbReference type="EC" id="2.7.7.77"/>
    </reaction>
</comment>
<dbReference type="Pfam" id="PF12804">
    <property type="entry name" value="NTP_transf_3"/>
    <property type="match status" value="1"/>
</dbReference>
<dbReference type="InterPro" id="IPR013482">
    <property type="entry name" value="Molybde_CF_guanTrfase"/>
</dbReference>
<proteinExistence type="inferred from homology"/>
<dbReference type="AlphaFoldDB" id="A0A265NDP5"/>
<evidence type="ECO:0000259" key="9">
    <source>
        <dbReference type="Pfam" id="PF12804"/>
    </source>
</evidence>
<sequence>MRTCGVILSGGKSSRMGTTKSLLKLGERTVIEHIIEEVQSCTDEVCIVSNQPSLYRFLNKNIYTDRYKDKGPLAGFEAAMYHNDADVFVFAACDMPFINGEVYKYLLKQLNEYDAVVPVYNDQLHPLSGVYKRDVLPNIQEQLDKDLLKVKGFFEHIKVHYIKDFGDISEKILEMHFFNMNTPSHYEQAKFLMLV</sequence>
<dbReference type="GO" id="GO:0046872">
    <property type="term" value="F:metal ion binding"/>
    <property type="evidence" value="ECO:0007669"/>
    <property type="project" value="UniProtKB-KW"/>
</dbReference>
<name>A0A265NDP5_9BACI</name>
<evidence type="ECO:0000256" key="7">
    <source>
        <dbReference type="ARBA" id="ARBA00023150"/>
    </source>
</evidence>
<evidence type="ECO:0000313" key="10">
    <source>
        <dbReference type="EMBL" id="OZU90162.1"/>
    </source>
</evidence>
<feature type="binding site" evidence="8">
    <location>
        <position position="20"/>
    </location>
    <ligand>
        <name>GTP</name>
        <dbReference type="ChEBI" id="CHEBI:37565"/>
    </ligand>
</feature>
<keyword evidence="2 8" id="KW-0808">Transferase</keyword>
<feature type="binding site" evidence="8">
    <location>
        <position position="94"/>
    </location>
    <ligand>
        <name>Mg(2+)</name>
        <dbReference type="ChEBI" id="CHEBI:18420"/>
    </ligand>
</feature>
<comment type="domain">
    <text evidence="8">The N-terminal domain determines nucleotide recognition and specific binding, while the C-terminal domain determines the specific binding to the target protein.</text>
</comment>
<keyword evidence="11" id="KW-1185">Reference proteome</keyword>
<dbReference type="PANTHER" id="PTHR19136">
    <property type="entry name" value="MOLYBDENUM COFACTOR GUANYLYLTRANSFERASE"/>
    <property type="match status" value="1"/>
</dbReference>
<dbReference type="Proteomes" id="UP000216498">
    <property type="component" value="Unassembled WGS sequence"/>
</dbReference>
<dbReference type="EC" id="2.7.7.77" evidence="8"/>
<evidence type="ECO:0000313" key="11">
    <source>
        <dbReference type="Proteomes" id="UP000216498"/>
    </source>
</evidence>
<evidence type="ECO:0000256" key="5">
    <source>
        <dbReference type="ARBA" id="ARBA00022842"/>
    </source>
</evidence>
<comment type="cofactor">
    <cofactor evidence="8">
        <name>Mg(2+)</name>
        <dbReference type="ChEBI" id="CHEBI:18420"/>
    </cofactor>
</comment>
<keyword evidence="4 8" id="KW-0547">Nucleotide-binding</keyword>
<dbReference type="EMBL" id="NPMS01000001">
    <property type="protein sequence ID" value="OZU90162.1"/>
    <property type="molecule type" value="Genomic_DNA"/>
</dbReference>
<keyword evidence="1 8" id="KW-0963">Cytoplasm</keyword>
<feature type="domain" description="MobA-like NTP transferase" evidence="9">
    <location>
        <begin position="5"/>
        <end position="143"/>
    </location>
</feature>
<dbReference type="GO" id="GO:0006777">
    <property type="term" value="P:Mo-molybdopterin cofactor biosynthetic process"/>
    <property type="evidence" value="ECO:0007669"/>
    <property type="project" value="UniProtKB-KW"/>
</dbReference>
<evidence type="ECO:0000256" key="4">
    <source>
        <dbReference type="ARBA" id="ARBA00022741"/>
    </source>
</evidence>
<keyword evidence="3 8" id="KW-0479">Metal-binding</keyword>
<dbReference type="InterPro" id="IPR025877">
    <property type="entry name" value="MobA-like_NTP_Trfase"/>
</dbReference>
<dbReference type="GO" id="GO:0005525">
    <property type="term" value="F:GTP binding"/>
    <property type="evidence" value="ECO:0007669"/>
    <property type="project" value="UniProtKB-UniRule"/>
</dbReference>
<dbReference type="CDD" id="cd02503">
    <property type="entry name" value="MobA"/>
    <property type="match status" value="1"/>
</dbReference>
<evidence type="ECO:0000256" key="8">
    <source>
        <dbReference type="HAMAP-Rule" id="MF_00316"/>
    </source>
</evidence>
<evidence type="ECO:0000256" key="3">
    <source>
        <dbReference type="ARBA" id="ARBA00022723"/>
    </source>
</evidence>
<comment type="subcellular location">
    <subcellularLocation>
        <location evidence="8">Cytoplasm</location>
    </subcellularLocation>
</comment>
<organism evidence="10 11">
    <name type="scientific">Virgibacillus indicus</name>
    <dbReference type="NCBI Taxonomy" id="2024554"/>
    <lineage>
        <taxon>Bacteria</taxon>
        <taxon>Bacillati</taxon>
        <taxon>Bacillota</taxon>
        <taxon>Bacilli</taxon>
        <taxon>Bacillales</taxon>
        <taxon>Bacillaceae</taxon>
        <taxon>Virgibacillus</taxon>
    </lineage>
</organism>
<keyword evidence="7 8" id="KW-0501">Molybdenum cofactor biosynthesis</keyword>
<dbReference type="SUPFAM" id="SSF53448">
    <property type="entry name" value="Nucleotide-diphospho-sugar transferases"/>
    <property type="match status" value="1"/>
</dbReference>
<dbReference type="InterPro" id="IPR029044">
    <property type="entry name" value="Nucleotide-diphossugar_trans"/>
</dbReference>
<feature type="binding site" evidence="8">
    <location>
        <position position="65"/>
    </location>
    <ligand>
        <name>GTP</name>
        <dbReference type="ChEBI" id="CHEBI:37565"/>
    </ligand>
</feature>
<evidence type="ECO:0000256" key="6">
    <source>
        <dbReference type="ARBA" id="ARBA00023134"/>
    </source>
</evidence>
<dbReference type="GO" id="GO:0005737">
    <property type="term" value="C:cytoplasm"/>
    <property type="evidence" value="ECO:0007669"/>
    <property type="project" value="UniProtKB-SubCell"/>
</dbReference>
<comment type="function">
    <text evidence="8">Transfers a GMP moiety from GTP to Mo-molybdopterin (Mo-MPT) cofactor (Moco or molybdenum cofactor) to form Mo-molybdopterin guanine dinucleotide (Mo-MGD) cofactor.</text>
</comment>
<comment type="similarity">
    <text evidence="8">Belongs to the MobA family.</text>
</comment>
<keyword evidence="5 8" id="KW-0460">Magnesium</keyword>
<feature type="binding site" evidence="8">
    <location>
        <position position="94"/>
    </location>
    <ligand>
        <name>GTP</name>
        <dbReference type="ChEBI" id="CHEBI:37565"/>
    </ligand>
</feature>
<dbReference type="PANTHER" id="PTHR19136:SF81">
    <property type="entry name" value="MOLYBDENUM COFACTOR GUANYLYLTRANSFERASE"/>
    <property type="match status" value="1"/>
</dbReference>
<keyword evidence="10" id="KW-0548">Nucleotidyltransferase</keyword>
<comment type="caution">
    <text evidence="8">Lacks conserved residue(s) required for the propagation of feature annotation.</text>
</comment>
<accession>A0A265NDP5</accession>
<reference evidence="10 11" key="1">
    <citation type="submission" date="2017-08" db="EMBL/GenBank/DDBJ databases">
        <title>Virgibacillus indicus sp. nov. and Virgibacillus profoundi sp. nov, two moderately halophilic bacteria isolated from marine sediment by using the Microfluidic Streak Plate.</title>
        <authorList>
            <person name="Xu B."/>
            <person name="Hu B."/>
            <person name="Wang J."/>
            <person name="Zhu Y."/>
            <person name="Huang L."/>
            <person name="Du W."/>
            <person name="Huang Y."/>
        </authorList>
    </citation>
    <scope>NUCLEOTIDE SEQUENCE [LARGE SCALE GENOMIC DNA]</scope>
    <source>
        <strain evidence="10 11">IO3-P2-C2</strain>
    </source>
</reference>
<feature type="binding site" evidence="8">
    <location>
        <begin position="8"/>
        <end position="10"/>
    </location>
    <ligand>
        <name>GTP</name>
        <dbReference type="ChEBI" id="CHEBI:37565"/>
    </ligand>
</feature>
<dbReference type="OrthoDB" id="9788394at2"/>
<dbReference type="RefSeq" id="WP_094883759.1">
    <property type="nucleotide sequence ID" value="NZ_NPMS01000001.1"/>
</dbReference>
<keyword evidence="6 8" id="KW-0342">GTP-binding</keyword>
<comment type="caution">
    <text evidence="10">The sequence shown here is derived from an EMBL/GenBank/DDBJ whole genome shotgun (WGS) entry which is preliminary data.</text>
</comment>
<evidence type="ECO:0000256" key="2">
    <source>
        <dbReference type="ARBA" id="ARBA00022679"/>
    </source>
</evidence>
<gene>
    <name evidence="8" type="primary">mobA</name>
    <name evidence="10" type="ORF">CIL03_03195</name>
</gene>
<dbReference type="HAMAP" id="MF_00316">
    <property type="entry name" value="MobA"/>
    <property type="match status" value="1"/>
</dbReference>